<comment type="similarity">
    <text evidence="2">Belongs to the eukaryotic RPC34/RPC39 RNA polymerase subunit family.</text>
</comment>
<keyword evidence="7" id="KW-1185">Reference proteome</keyword>
<proteinExistence type="inferred from homology"/>
<dbReference type="SUPFAM" id="SSF46785">
    <property type="entry name" value="Winged helix' DNA-binding domain"/>
    <property type="match status" value="2"/>
</dbReference>
<keyword evidence="5" id="KW-0539">Nucleus</keyword>
<dbReference type="InterPro" id="IPR016049">
    <property type="entry name" value="RNA_pol_Rpc34-like"/>
</dbReference>
<dbReference type="Gene3D" id="1.10.10.10">
    <property type="entry name" value="Winged helix-like DNA-binding domain superfamily/Winged helix DNA-binding domain"/>
    <property type="match status" value="2"/>
</dbReference>
<dbReference type="GO" id="GO:0005654">
    <property type="term" value="C:nucleoplasm"/>
    <property type="evidence" value="ECO:0007669"/>
    <property type="project" value="UniProtKB-ARBA"/>
</dbReference>
<dbReference type="AlphaFoldDB" id="A0A9D4ZGK0"/>
<gene>
    <name evidence="6" type="ORF">GOP47_0012087</name>
</gene>
<comment type="caution">
    <text evidence="6">The sequence shown here is derived from an EMBL/GenBank/DDBJ whole genome shotgun (WGS) entry which is preliminary data.</text>
</comment>
<evidence type="ECO:0000256" key="1">
    <source>
        <dbReference type="ARBA" id="ARBA00004123"/>
    </source>
</evidence>
<evidence type="ECO:0000256" key="3">
    <source>
        <dbReference type="ARBA" id="ARBA00022478"/>
    </source>
</evidence>
<evidence type="ECO:0000313" key="7">
    <source>
        <dbReference type="Proteomes" id="UP000886520"/>
    </source>
</evidence>
<reference evidence="6" key="1">
    <citation type="submission" date="2021-01" db="EMBL/GenBank/DDBJ databases">
        <title>Adiantum capillus-veneris genome.</title>
        <authorList>
            <person name="Fang Y."/>
            <person name="Liao Q."/>
        </authorList>
    </citation>
    <scope>NUCLEOTIDE SEQUENCE</scope>
    <source>
        <strain evidence="6">H3</strain>
        <tissue evidence="6">Leaf</tissue>
    </source>
</reference>
<dbReference type="InterPro" id="IPR036388">
    <property type="entry name" value="WH-like_DNA-bd_sf"/>
</dbReference>
<dbReference type="FunFam" id="1.10.10.10:FF:000237">
    <property type="entry name" value="DNA-directed RNA polymerase III subunit RPC6"/>
    <property type="match status" value="1"/>
</dbReference>
<evidence type="ECO:0000256" key="2">
    <source>
        <dbReference type="ARBA" id="ARBA00011038"/>
    </source>
</evidence>
<dbReference type="OrthoDB" id="613763at2759"/>
<protein>
    <recommendedName>
        <fullName evidence="8">DNA-directed RNA polymerase III subunit RPC6</fullName>
    </recommendedName>
</protein>
<dbReference type="EMBL" id="JABFUD020000012">
    <property type="protein sequence ID" value="KAI5071981.1"/>
    <property type="molecule type" value="Genomic_DNA"/>
</dbReference>
<dbReference type="Pfam" id="PF05158">
    <property type="entry name" value="RNA_pol_Rpc34"/>
    <property type="match status" value="2"/>
</dbReference>
<dbReference type="GO" id="GO:0006383">
    <property type="term" value="P:transcription by RNA polymerase III"/>
    <property type="evidence" value="ECO:0007669"/>
    <property type="project" value="InterPro"/>
</dbReference>
<evidence type="ECO:0000256" key="5">
    <source>
        <dbReference type="ARBA" id="ARBA00023242"/>
    </source>
</evidence>
<dbReference type="Proteomes" id="UP000886520">
    <property type="component" value="Chromosome 12"/>
</dbReference>
<dbReference type="InterPro" id="IPR036390">
    <property type="entry name" value="WH_DNA-bd_sf"/>
</dbReference>
<dbReference type="GO" id="GO:0005666">
    <property type="term" value="C:RNA polymerase III complex"/>
    <property type="evidence" value="ECO:0007669"/>
    <property type="project" value="InterPro"/>
</dbReference>
<comment type="subcellular location">
    <subcellularLocation>
        <location evidence="1">Nucleus</location>
    </subcellularLocation>
</comment>
<dbReference type="PANTHER" id="PTHR12780">
    <property type="entry name" value="RNA POLYMERASE III DNA DIRECTED , 39KD SUBUNIT-RELATED"/>
    <property type="match status" value="1"/>
</dbReference>
<keyword evidence="3" id="KW-0240">DNA-directed RNA polymerase</keyword>
<dbReference type="GO" id="GO:0005737">
    <property type="term" value="C:cytoplasm"/>
    <property type="evidence" value="ECO:0007669"/>
    <property type="project" value="UniProtKB-ARBA"/>
</dbReference>
<dbReference type="FunFam" id="1.10.10.10:FF:000116">
    <property type="entry name" value="DNA-directed RNA polymerase III subunit RPC6"/>
    <property type="match status" value="1"/>
</dbReference>
<dbReference type="InterPro" id="IPR007832">
    <property type="entry name" value="RNA_pol_Rpc34"/>
</dbReference>
<keyword evidence="4" id="KW-0804">Transcription</keyword>
<evidence type="ECO:0000313" key="6">
    <source>
        <dbReference type="EMBL" id="KAI5071981.1"/>
    </source>
</evidence>
<evidence type="ECO:0000256" key="4">
    <source>
        <dbReference type="ARBA" id="ARBA00023163"/>
    </source>
</evidence>
<sequence>MAAKAAVGVAVNRILDLLEASPDGLPQESLNDSLGSIDQAVAAQALNMLLSRRQVQIFKQGSTLIYKRQAKDEAGKFKGLTPDDMLVYQVIQQASNMGIWTKDMKRNTNLQQPQVAKALKNLEARNLIKAVKSIANKNKKVYMLAELKPSKELTGGAWYTDQQFDSEFINVMKQQCVQFVLKQGLASVESIADAVRKSGITKEELRVKDYKQLMDMLVLDGEVEETVSTGVGPFAAFPPDTVLYRSAQSRLSETSAFTSIPCGVCPVLHECTSDGLISPKTCTLWQQQCKVLFPEQLWSDLSRPKSKVAKDAVRTTTVKAKVGKPDIVAPYEQIISQDEGNPCTG</sequence>
<accession>A0A9D4ZGK0</accession>
<organism evidence="6 7">
    <name type="scientific">Adiantum capillus-veneris</name>
    <name type="common">Maidenhair fern</name>
    <dbReference type="NCBI Taxonomy" id="13818"/>
    <lineage>
        <taxon>Eukaryota</taxon>
        <taxon>Viridiplantae</taxon>
        <taxon>Streptophyta</taxon>
        <taxon>Embryophyta</taxon>
        <taxon>Tracheophyta</taxon>
        <taxon>Polypodiopsida</taxon>
        <taxon>Polypodiidae</taxon>
        <taxon>Polypodiales</taxon>
        <taxon>Pteridineae</taxon>
        <taxon>Pteridaceae</taxon>
        <taxon>Vittarioideae</taxon>
        <taxon>Adiantum</taxon>
    </lineage>
</organism>
<name>A0A9D4ZGK0_ADICA</name>
<evidence type="ECO:0008006" key="8">
    <source>
        <dbReference type="Google" id="ProtNLM"/>
    </source>
</evidence>